<keyword evidence="1" id="KW-0732">Signal</keyword>
<sequence>MKIKFLLSALLMLFFLNSVNAQSHKVGQANYNCKLNKKGWFFNSEKLSCPACEATDKKEKTAKAAEDKRRNDVAIAKANADKLAAEKLRQEKLRLAKEEEKRIKDKEIADKIANDKAIQKNKQIAASAAIKSNVKGQIGKTDPSTVTSFYDNKRRVYGLIADGKEIITFPYEENLTTIRRINDTNLFEVHVSGKHPNGWEKYLYSFIIDYKGKRLSVNGLSKFDFPPEIDSESNKIYLYKKLAESERVGRHCPEAQTFGVVFQSKEAAVADVSKGTGRTCQALPMVSANVTVYSVDYNFKLIEQVNGYVLFGFYYSGFKD</sequence>
<evidence type="ECO:0000313" key="2">
    <source>
        <dbReference type="EMBL" id="MFL9831467.1"/>
    </source>
</evidence>
<proteinExistence type="predicted"/>
<feature type="signal peptide" evidence="1">
    <location>
        <begin position="1"/>
        <end position="21"/>
    </location>
</feature>
<accession>A0ABW8XVG8</accession>
<dbReference type="EMBL" id="JBELQA010000006">
    <property type="protein sequence ID" value="MFL9831467.1"/>
    <property type="molecule type" value="Genomic_DNA"/>
</dbReference>
<dbReference type="RefSeq" id="WP_408081939.1">
    <property type="nucleotide sequence ID" value="NZ_JBELQA010000006.1"/>
</dbReference>
<evidence type="ECO:0000256" key="1">
    <source>
        <dbReference type="SAM" id="SignalP"/>
    </source>
</evidence>
<comment type="caution">
    <text evidence="2">The sequence shown here is derived from an EMBL/GenBank/DDBJ whole genome shotgun (WGS) entry which is preliminary data.</text>
</comment>
<protein>
    <submittedName>
        <fullName evidence="2">Cell envelope integrity protein TolA</fullName>
    </submittedName>
</protein>
<feature type="chain" id="PRO_5046677763" evidence="1">
    <location>
        <begin position="22"/>
        <end position="320"/>
    </location>
</feature>
<dbReference type="Proteomes" id="UP001629260">
    <property type="component" value="Unassembled WGS sequence"/>
</dbReference>
<keyword evidence="3" id="KW-1185">Reference proteome</keyword>
<name>A0ABW8XVG8_9FLAO</name>
<reference evidence="2 3" key="1">
    <citation type="submission" date="2024-06" db="EMBL/GenBank/DDBJ databases">
        <authorList>
            <person name="Kaempfer P."/>
            <person name="Viver T."/>
        </authorList>
    </citation>
    <scope>NUCLEOTIDE SEQUENCE [LARGE SCALE GENOMIC DNA]</scope>
    <source>
        <strain evidence="2 3">ST-87</strain>
    </source>
</reference>
<organism evidence="2 3">
    <name type="scientific">Flavobacterium plantiphilum</name>
    <dbReference type="NCBI Taxonomy" id="3163297"/>
    <lineage>
        <taxon>Bacteria</taxon>
        <taxon>Pseudomonadati</taxon>
        <taxon>Bacteroidota</taxon>
        <taxon>Flavobacteriia</taxon>
        <taxon>Flavobacteriales</taxon>
        <taxon>Flavobacteriaceae</taxon>
        <taxon>Flavobacterium</taxon>
    </lineage>
</organism>
<gene>
    <name evidence="2" type="ORF">ABS764_11475</name>
</gene>
<evidence type="ECO:0000313" key="3">
    <source>
        <dbReference type="Proteomes" id="UP001629260"/>
    </source>
</evidence>